<dbReference type="Pfam" id="PF00496">
    <property type="entry name" value="SBP_bac_5"/>
    <property type="match status" value="1"/>
</dbReference>
<dbReference type="PATRIC" id="fig|742159.3.peg.4928"/>
<sequence length="149" mass="16330">MKRLILSTLTAAILGASAAASADNLSIGFADPLSSLDPQLNNHAGDRSVALHFWDLLIENKWNKLQPGLAVSWKPLDPTTWEFKLREGVKWQDGTPFTADDLIYSYTRARAVPGSVATYAGYLRTIDTMTAKDPLTLIVKTKAPNPTCR</sequence>
<dbReference type="InterPro" id="IPR023765">
    <property type="entry name" value="SBP_5_CS"/>
</dbReference>
<protein>
    <submittedName>
        <fullName evidence="3">Peptide ABC transporter, periplasmic peptide-binding protein</fullName>
    </submittedName>
</protein>
<dbReference type="InterPro" id="IPR039424">
    <property type="entry name" value="SBP_5"/>
</dbReference>
<dbReference type="GO" id="GO:0015833">
    <property type="term" value="P:peptide transport"/>
    <property type="evidence" value="ECO:0007669"/>
    <property type="project" value="TreeGrafter"/>
</dbReference>
<dbReference type="eggNOG" id="COG0747">
    <property type="taxonomic scope" value="Bacteria"/>
</dbReference>
<reference evidence="4" key="1">
    <citation type="submission" date="2010-03" db="EMBL/GenBank/DDBJ databases">
        <title>Complete sequence of Mobiluncus curtisii ATCC 43063.</title>
        <authorList>
            <person name="Muzny D."/>
            <person name="Qin X."/>
            <person name="Deng J."/>
            <person name="Jiang H."/>
            <person name="Liu Y."/>
            <person name="Qu J."/>
            <person name="Song X.-Z."/>
            <person name="Zhang L."/>
            <person name="Thornton R."/>
            <person name="Coyle M."/>
            <person name="Francisco L."/>
            <person name="Jackson L."/>
            <person name="Javaid M."/>
            <person name="Korchina V."/>
            <person name="Kovar C."/>
            <person name="Mata R."/>
            <person name="Mathew T."/>
            <person name="Ngo R."/>
            <person name="Nguyen L."/>
            <person name="Nguyen N."/>
            <person name="Okwuonu G."/>
            <person name="Ongeri F."/>
            <person name="Pham C."/>
            <person name="Simmons D."/>
            <person name="Wilczek-Boney K."/>
            <person name="Hale W."/>
            <person name="Jakkamsetti A."/>
            <person name="Pham P."/>
            <person name="Ruth R."/>
            <person name="San Lucas F."/>
            <person name="Warren J."/>
            <person name="Zhang J."/>
            <person name="Zhao Z."/>
            <person name="Zhou C."/>
            <person name="Zhu D."/>
            <person name="Lee S."/>
            <person name="Bess C."/>
            <person name="Blankenburg K."/>
            <person name="Forbes L."/>
            <person name="Fu Q."/>
            <person name="Gubbala S."/>
            <person name="Hirani K."/>
            <person name="Jayaseelan J.C."/>
            <person name="Lara F."/>
            <person name="Munidasa M."/>
            <person name="Palculict T."/>
            <person name="Patil S."/>
            <person name="Pu L.-L."/>
            <person name="Saada N."/>
            <person name="Tang L."/>
            <person name="Weissenberger G."/>
            <person name="Zhu Y."/>
            <person name="Hemphill L."/>
            <person name="Shang Y."/>
            <person name="Youmans B."/>
            <person name="Ayvaz T."/>
            <person name="Ross M."/>
            <person name="Santibanez J."/>
            <person name="Aqrawi P."/>
            <person name="Gross S."/>
            <person name="Joshi V."/>
            <person name="Fowler G."/>
            <person name="Nazareth L."/>
            <person name="Reid J."/>
            <person name="Worley K."/>
            <person name="Petrosino J."/>
            <person name="Highlander S."/>
            <person name="Gibbs R."/>
            <person name="Gibbs R."/>
        </authorList>
    </citation>
    <scope>NUCLEOTIDE SEQUENCE [LARGE SCALE GENOMIC DNA]</scope>
    <source>
        <strain evidence="4">ATCC 43553</strain>
    </source>
</reference>
<dbReference type="Gene3D" id="3.40.190.10">
    <property type="entry name" value="Periplasmic binding protein-like II"/>
    <property type="match status" value="1"/>
</dbReference>
<comment type="caution">
    <text evidence="3">The sequence shown here is derived from an EMBL/GenBank/DDBJ whole genome shotgun (WGS) entry which is preliminary data.</text>
</comment>
<feature type="domain" description="Solute-binding protein family 5" evidence="2">
    <location>
        <begin position="64"/>
        <end position="146"/>
    </location>
</feature>
<dbReference type="Proteomes" id="UP000004510">
    <property type="component" value="Unassembled WGS sequence"/>
</dbReference>
<feature type="signal peptide" evidence="1">
    <location>
        <begin position="1"/>
        <end position="22"/>
    </location>
</feature>
<organism evidence="3 4">
    <name type="scientific">Achromobacter piechaudii ATCC 43553</name>
    <dbReference type="NCBI Taxonomy" id="742159"/>
    <lineage>
        <taxon>Bacteria</taxon>
        <taxon>Pseudomonadati</taxon>
        <taxon>Pseudomonadota</taxon>
        <taxon>Betaproteobacteria</taxon>
        <taxon>Burkholderiales</taxon>
        <taxon>Alcaligenaceae</taxon>
        <taxon>Achromobacter</taxon>
    </lineage>
</organism>
<dbReference type="PROSITE" id="PS01040">
    <property type="entry name" value="SBP_BACTERIAL_5"/>
    <property type="match status" value="1"/>
</dbReference>
<keyword evidence="1" id="KW-0732">Signal</keyword>
<evidence type="ECO:0000256" key="1">
    <source>
        <dbReference type="SAM" id="SignalP"/>
    </source>
</evidence>
<dbReference type="AlphaFoldDB" id="D4XEL7"/>
<proteinExistence type="predicted"/>
<dbReference type="PANTHER" id="PTHR30290">
    <property type="entry name" value="PERIPLASMIC BINDING COMPONENT OF ABC TRANSPORTER"/>
    <property type="match status" value="1"/>
</dbReference>
<dbReference type="HOGENOM" id="CLU_1745672_0_0_4"/>
<dbReference type="GO" id="GO:1904680">
    <property type="term" value="F:peptide transmembrane transporter activity"/>
    <property type="evidence" value="ECO:0007669"/>
    <property type="project" value="TreeGrafter"/>
</dbReference>
<feature type="chain" id="PRO_5003067253" evidence="1">
    <location>
        <begin position="23"/>
        <end position="149"/>
    </location>
</feature>
<dbReference type="EMBL" id="ADMS01000090">
    <property type="protein sequence ID" value="EFF74758.1"/>
    <property type="molecule type" value="Genomic_DNA"/>
</dbReference>
<evidence type="ECO:0000313" key="3">
    <source>
        <dbReference type="EMBL" id="EFF74758.1"/>
    </source>
</evidence>
<dbReference type="InterPro" id="IPR000914">
    <property type="entry name" value="SBP_5_dom"/>
</dbReference>
<name>D4XEL7_9BURK</name>
<dbReference type="SUPFAM" id="SSF53850">
    <property type="entry name" value="Periplasmic binding protein-like II"/>
    <property type="match status" value="1"/>
</dbReference>
<gene>
    <name evidence="3" type="primary">dppA4</name>
    <name evidence="3" type="ORF">HMPREF0004_3914</name>
</gene>
<accession>D4XEL7</accession>
<evidence type="ECO:0000259" key="2">
    <source>
        <dbReference type="Pfam" id="PF00496"/>
    </source>
</evidence>
<evidence type="ECO:0000313" key="4">
    <source>
        <dbReference type="Proteomes" id="UP000004510"/>
    </source>
</evidence>